<dbReference type="Proteomes" id="UP000701801">
    <property type="component" value="Unassembled WGS sequence"/>
</dbReference>
<dbReference type="GO" id="GO:0005506">
    <property type="term" value="F:iron ion binding"/>
    <property type="evidence" value="ECO:0007669"/>
    <property type="project" value="InterPro"/>
</dbReference>
<evidence type="ECO:0000256" key="2">
    <source>
        <dbReference type="ARBA" id="ARBA00010617"/>
    </source>
</evidence>
<keyword evidence="5 6" id="KW-0408">Iron</keyword>
<dbReference type="InterPro" id="IPR001128">
    <property type="entry name" value="Cyt_P450"/>
</dbReference>
<dbReference type="GO" id="GO:0020037">
    <property type="term" value="F:heme binding"/>
    <property type="evidence" value="ECO:0007669"/>
    <property type="project" value="InterPro"/>
</dbReference>
<proteinExistence type="inferred from homology"/>
<reference evidence="7" key="1">
    <citation type="submission" date="2021-07" db="EMBL/GenBank/DDBJ databases">
        <authorList>
            <person name="Durling M."/>
        </authorList>
    </citation>
    <scope>NUCLEOTIDE SEQUENCE</scope>
</reference>
<dbReference type="SUPFAM" id="SSF48264">
    <property type="entry name" value="Cytochrome P450"/>
    <property type="match status" value="1"/>
</dbReference>
<sequence>MDYIIRPEDPPPGTKKELTHIEQVAFQMFIAGFDPIQITFYAALFFLLKHPQILARLTKEIRNSFNNYDEITPDALSNLKYLHAVISESLRAHLTIATGLPRISSGAIVDGVVCHLSSFKAMRGERYLRDPLGFHPERWLSSEHPLYDTRYADDNLKSFFPFGLGPRKCTGREIAWSQTRLFLGKVLWSFDLEGVRGHEKSFDEFKVYVMWNRPELWVRYSPVDR</sequence>
<dbReference type="PANTHER" id="PTHR24305:SF210">
    <property type="entry name" value="CYTOCHROME P450 MONOOXYGENASE ASQL-RELATED"/>
    <property type="match status" value="1"/>
</dbReference>
<dbReference type="InterPro" id="IPR036396">
    <property type="entry name" value="Cyt_P450_sf"/>
</dbReference>
<protein>
    <recommendedName>
        <fullName evidence="9">Cytochrome P450</fullName>
    </recommendedName>
</protein>
<evidence type="ECO:0000313" key="7">
    <source>
        <dbReference type="EMBL" id="CAG8982559.1"/>
    </source>
</evidence>
<dbReference type="EMBL" id="CAJVRM010000651">
    <property type="protein sequence ID" value="CAG8982559.1"/>
    <property type="molecule type" value="Genomic_DNA"/>
</dbReference>
<name>A0A9N9QBX9_9HELO</name>
<evidence type="ECO:0000256" key="6">
    <source>
        <dbReference type="PIRSR" id="PIRSR602401-1"/>
    </source>
</evidence>
<dbReference type="PRINTS" id="PR00463">
    <property type="entry name" value="EP450I"/>
</dbReference>
<keyword evidence="8" id="KW-1185">Reference proteome</keyword>
<evidence type="ECO:0000313" key="8">
    <source>
        <dbReference type="Proteomes" id="UP000701801"/>
    </source>
</evidence>
<dbReference type="InterPro" id="IPR050121">
    <property type="entry name" value="Cytochrome_P450_monoxygenase"/>
</dbReference>
<dbReference type="PANTHER" id="PTHR24305">
    <property type="entry name" value="CYTOCHROME P450"/>
    <property type="match status" value="1"/>
</dbReference>
<dbReference type="Pfam" id="PF00067">
    <property type="entry name" value="p450"/>
    <property type="match status" value="1"/>
</dbReference>
<dbReference type="GO" id="GO:0016705">
    <property type="term" value="F:oxidoreductase activity, acting on paired donors, with incorporation or reduction of molecular oxygen"/>
    <property type="evidence" value="ECO:0007669"/>
    <property type="project" value="InterPro"/>
</dbReference>
<evidence type="ECO:0000256" key="5">
    <source>
        <dbReference type="ARBA" id="ARBA00023004"/>
    </source>
</evidence>
<evidence type="ECO:0000256" key="1">
    <source>
        <dbReference type="ARBA" id="ARBA00001971"/>
    </source>
</evidence>
<organism evidence="7 8">
    <name type="scientific">Hymenoscyphus albidus</name>
    <dbReference type="NCBI Taxonomy" id="595503"/>
    <lineage>
        <taxon>Eukaryota</taxon>
        <taxon>Fungi</taxon>
        <taxon>Dikarya</taxon>
        <taxon>Ascomycota</taxon>
        <taxon>Pezizomycotina</taxon>
        <taxon>Leotiomycetes</taxon>
        <taxon>Helotiales</taxon>
        <taxon>Helotiaceae</taxon>
        <taxon>Hymenoscyphus</taxon>
    </lineage>
</organism>
<comment type="similarity">
    <text evidence="2">Belongs to the cytochrome P450 family.</text>
</comment>
<dbReference type="GO" id="GO:0004497">
    <property type="term" value="F:monooxygenase activity"/>
    <property type="evidence" value="ECO:0007669"/>
    <property type="project" value="InterPro"/>
</dbReference>
<accession>A0A9N9QBX9</accession>
<dbReference type="Gene3D" id="1.10.630.10">
    <property type="entry name" value="Cytochrome P450"/>
    <property type="match status" value="1"/>
</dbReference>
<keyword evidence="3 6" id="KW-0349">Heme</keyword>
<dbReference type="AlphaFoldDB" id="A0A9N9QBX9"/>
<evidence type="ECO:0000256" key="4">
    <source>
        <dbReference type="ARBA" id="ARBA00022723"/>
    </source>
</evidence>
<gene>
    <name evidence="7" type="ORF">HYALB_00007275</name>
</gene>
<comment type="caution">
    <text evidence="7">The sequence shown here is derived from an EMBL/GenBank/DDBJ whole genome shotgun (WGS) entry which is preliminary data.</text>
</comment>
<comment type="cofactor">
    <cofactor evidence="1 6">
        <name>heme</name>
        <dbReference type="ChEBI" id="CHEBI:30413"/>
    </cofactor>
</comment>
<dbReference type="PRINTS" id="PR00385">
    <property type="entry name" value="P450"/>
</dbReference>
<evidence type="ECO:0008006" key="9">
    <source>
        <dbReference type="Google" id="ProtNLM"/>
    </source>
</evidence>
<dbReference type="InterPro" id="IPR002401">
    <property type="entry name" value="Cyt_P450_E_grp-I"/>
</dbReference>
<keyword evidence="4 6" id="KW-0479">Metal-binding</keyword>
<evidence type="ECO:0000256" key="3">
    <source>
        <dbReference type="ARBA" id="ARBA00022617"/>
    </source>
</evidence>
<feature type="binding site" description="axial binding residue" evidence="6">
    <location>
        <position position="169"/>
    </location>
    <ligand>
        <name>heme</name>
        <dbReference type="ChEBI" id="CHEBI:30413"/>
    </ligand>
    <ligandPart>
        <name>Fe</name>
        <dbReference type="ChEBI" id="CHEBI:18248"/>
    </ligandPart>
</feature>
<dbReference type="OrthoDB" id="1470350at2759"/>